<accession>A0ABU1P2W0</accession>
<dbReference type="RefSeq" id="WP_310500889.1">
    <property type="nucleotide sequence ID" value="NZ_JAVDSB010000010.1"/>
</dbReference>
<name>A0ABU1P2W0_9BACL</name>
<keyword evidence="1" id="KW-0732">Signal</keyword>
<feature type="chain" id="PRO_5045449969" description="Secreted protein" evidence="1">
    <location>
        <begin position="31"/>
        <end position="269"/>
    </location>
</feature>
<reference evidence="2 3" key="1">
    <citation type="submission" date="2023-07" db="EMBL/GenBank/DDBJ databases">
        <title>Sorghum-associated microbial communities from plants grown in Nebraska, USA.</title>
        <authorList>
            <person name="Schachtman D."/>
        </authorList>
    </citation>
    <scope>NUCLEOTIDE SEQUENCE [LARGE SCALE GENOMIC DNA]</scope>
    <source>
        <strain evidence="2 3">CC258</strain>
    </source>
</reference>
<keyword evidence="3" id="KW-1185">Reference proteome</keyword>
<evidence type="ECO:0000313" key="3">
    <source>
        <dbReference type="Proteomes" id="UP001267290"/>
    </source>
</evidence>
<organism evidence="2 3">
    <name type="scientific">Paenibacillus qinlingensis</name>
    <dbReference type="NCBI Taxonomy" id="1837343"/>
    <lineage>
        <taxon>Bacteria</taxon>
        <taxon>Bacillati</taxon>
        <taxon>Bacillota</taxon>
        <taxon>Bacilli</taxon>
        <taxon>Bacillales</taxon>
        <taxon>Paenibacillaceae</taxon>
        <taxon>Paenibacillus</taxon>
    </lineage>
</organism>
<proteinExistence type="predicted"/>
<evidence type="ECO:0000256" key="1">
    <source>
        <dbReference type="SAM" id="SignalP"/>
    </source>
</evidence>
<dbReference type="Proteomes" id="UP001267290">
    <property type="component" value="Unassembled WGS sequence"/>
</dbReference>
<evidence type="ECO:0000313" key="2">
    <source>
        <dbReference type="EMBL" id="MDR6553417.1"/>
    </source>
</evidence>
<gene>
    <name evidence="2" type="ORF">J2736_004624</name>
</gene>
<sequence length="269" mass="28866">MKTTWKKRAVQTSLLAIMTTIAFGAVSASAADTTSEVHPTAKAIQMVKSVGAVPALQFRSSSVGLLNQPAHERNYLKMLATTYAPDTLADWKKALDDRKQAEADLPKPSFAQTLTISKDALTDGTLQAIPAEGATFVTSFTDGKAIEALPPLATLTATEIKDLPEGVTHPTKGFLTSITKSSDGTTPEQITRLLPVEAGVTSDIMIAKPVESESMKLQQKLTDAVEADDAEAIRAILPDLLKDFVKGTEDLREMTKNIKANQPTETENK</sequence>
<evidence type="ECO:0008006" key="4">
    <source>
        <dbReference type="Google" id="ProtNLM"/>
    </source>
</evidence>
<dbReference type="EMBL" id="JAVDSB010000010">
    <property type="protein sequence ID" value="MDR6553417.1"/>
    <property type="molecule type" value="Genomic_DNA"/>
</dbReference>
<comment type="caution">
    <text evidence="2">The sequence shown here is derived from an EMBL/GenBank/DDBJ whole genome shotgun (WGS) entry which is preliminary data.</text>
</comment>
<protein>
    <recommendedName>
        <fullName evidence="4">Secreted protein</fullName>
    </recommendedName>
</protein>
<feature type="signal peptide" evidence="1">
    <location>
        <begin position="1"/>
        <end position="30"/>
    </location>
</feature>